<keyword evidence="3" id="KW-1185">Reference proteome</keyword>
<gene>
    <name evidence="2" type="ORF">PV07_10907</name>
</gene>
<name>A0A0D2ACQ9_9EURO</name>
<dbReference type="VEuPathDB" id="FungiDB:PV07_10907"/>
<sequence length="166" mass="18107">MASTSTFINLGASLTPREAAADAIYRFTQALDDNDSNLLRSSITLDAMVDRSGLSSVTGRDLPPTPGIDLIERFVLGTIGLMDTSHHVSNVRVKLAENQNQAEVTCYVVAEHYKAGEGHDPTKSMHLSVGTRYRAEVVEDNDGLWKIRKVDLVTLWSIGDLGVFGM</sequence>
<dbReference type="Proteomes" id="UP000054466">
    <property type="component" value="Unassembled WGS sequence"/>
</dbReference>
<dbReference type="STRING" id="569365.A0A0D2ACQ9"/>
<reference evidence="2 3" key="1">
    <citation type="submission" date="2015-01" db="EMBL/GenBank/DDBJ databases">
        <title>The Genome Sequence of Cladophialophora immunda CBS83496.</title>
        <authorList>
            <consortium name="The Broad Institute Genomics Platform"/>
            <person name="Cuomo C."/>
            <person name="de Hoog S."/>
            <person name="Gorbushina A."/>
            <person name="Stielow B."/>
            <person name="Teixiera M."/>
            <person name="Abouelleil A."/>
            <person name="Chapman S.B."/>
            <person name="Priest M."/>
            <person name="Young S.K."/>
            <person name="Wortman J."/>
            <person name="Nusbaum C."/>
            <person name="Birren B."/>
        </authorList>
    </citation>
    <scope>NUCLEOTIDE SEQUENCE [LARGE SCALE GENOMIC DNA]</scope>
    <source>
        <strain evidence="2 3">CBS 83496</strain>
    </source>
</reference>
<evidence type="ECO:0000313" key="2">
    <source>
        <dbReference type="EMBL" id="KIW22627.1"/>
    </source>
</evidence>
<evidence type="ECO:0000259" key="1">
    <source>
        <dbReference type="Pfam" id="PF13577"/>
    </source>
</evidence>
<dbReference type="EMBL" id="KN847046">
    <property type="protein sequence ID" value="KIW22627.1"/>
    <property type="molecule type" value="Genomic_DNA"/>
</dbReference>
<feature type="domain" description="SnoaL-like" evidence="1">
    <location>
        <begin position="13"/>
        <end position="150"/>
    </location>
</feature>
<dbReference type="HOGENOM" id="CLU_106738_1_1_1"/>
<dbReference type="InterPro" id="IPR037401">
    <property type="entry name" value="SnoaL-like"/>
</dbReference>
<dbReference type="Pfam" id="PF13577">
    <property type="entry name" value="SnoaL_4"/>
    <property type="match status" value="1"/>
</dbReference>
<dbReference type="CDD" id="cd00531">
    <property type="entry name" value="NTF2_like"/>
    <property type="match status" value="1"/>
</dbReference>
<dbReference type="Gene3D" id="3.10.450.50">
    <property type="match status" value="1"/>
</dbReference>
<accession>A0A0D2ACQ9</accession>
<organism evidence="2 3">
    <name type="scientific">Cladophialophora immunda</name>
    <dbReference type="NCBI Taxonomy" id="569365"/>
    <lineage>
        <taxon>Eukaryota</taxon>
        <taxon>Fungi</taxon>
        <taxon>Dikarya</taxon>
        <taxon>Ascomycota</taxon>
        <taxon>Pezizomycotina</taxon>
        <taxon>Eurotiomycetes</taxon>
        <taxon>Chaetothyriomycetidae</taxon>
        <taxon>Chaetothyriales</taxon>
        <taxon>Herpotrichiellaceae</taxon>
        <taxon>Cladophialophora</taxon>
    </lineage>
</organism>
<dbReference type="SUPFAM" id="SSF54427">
    <property type="entry name" value="NTF2-like"/>
    <property type="match status" value="1"/>
</dbReference>
<dbReference type="InterPro" id="IPR032710">
    <property type="entry name" value="NTF2-like_dom_sf"/>
</dbReference>
<evidence type="ECO:0000313" key="3">
    <source>
        <dbReference type="Proteomes" id="UP000054466"/>
    </source>
</evidence>
<dbReference type="GeneID" id="27350101"/>
<proteinExistence type="predicted"/>
<dbReference type="RefSeq" id="XP_016242843.1">
    <property type="nucleotide sequence ID" value="XM_016398281.1"/>
</dbReference>
<dbReference type="OrthoDB" id="2148716at2759"/>
<dbReference type="AlphaFoldDB" id="A0A0D2ACQ9"/>
<protein>
    <recommendedName>
        <fullName evidence="1">SnoaL-like domain-containing protein</fullName>
    </recommendedName>
</protein>